<dbReference type="InterPro" id="IPR036097">
    <property type="entry name" value="HisK_dim/P_sf"/>
</dbReference>
<dbReference type="InterPro" id="IPR036890">
    <property type="entry name" value="HATPase_C_sf"/>
</dbReference>
<feature type="domain" description="Histidine kinase" evidence="8">
    <location>
        <begin position="505"/>
        <end position="730"/>
    </location>
</feature>
<dbReference type="CDD" id="cd00075">
    <property type="entry name" value="HATPase"/>
    <property type="match status" value="1"/>
</dbReference>
<feature type="transmembrane region" description="Helical" evidence="7">
    <location>
        <begin position="60"/>
        <end position="81"/>
    </location>
</feature>
<gene>
    <name evidence="9" type="ORF">A3F54_03145</name>
</gene>
<feature type="transmembrane region" description="Helical" evidence="7">
    <location>
        <begin position="93"/>
        <end position="112"/>
    </location>
</feature>
<keyword evidence="6" id="KW-0902">Two-component regulatory system</keyword>
<dbReference type="InterPro" id="IPR003018">
    <property type="entry name" value="GAF"/>
</dbReference>
<dbReference type="STRING" id="1798542.A3F54_03145"/>
<evidence type="ECO:0000256" key="3">
    <source>
        <dbReference type="ARBA" id="ARBA00022553"/>
    </source>
</evidence>
<organism evidence="9 10">
    <name type="scientific">Candidatus Kerfeldbacteria bacterium RIFCSPHIGHO2_12_FULL_48_17</name>
    <dbReference type="NCBI Taxonomy" id="1798542"/>
    <lineage>
        <taxon>Bacteria</taxon>
        <taxon>Candidatus Kerfeldiibacteriota</taxon>
    </lineage>
</organism>
<evidence type="ECO:0000256" key="5">
    <source>
        <dbReference type="ARBA" id="ARBA00022777"/>
    </source>
</evidence>
<feature type="transmembrane region" description="Helical" evidence="7">
    <location>
        <begin position="227"/>
        <end position="247"/>
    </location>
</feature>
<dbReference type="SMART" id="SM00387">
    <property type="entry name" value="HATPase_c"/>
    <property type="match status" value="1"/>
</dbReference>
<feature type="transmembrane region" description="Helical" evidence="7">
    <location>
        <begin position="259"/>
        <end position="275"/>
    </location>
</feature>
<dbReference type="InterPro" id="IPR004358">
    <property type="entry name" value="Sig_transdc_His_kin-like_C"/>
</dbReference>
<evidence type="ECO:0000256" key="1">
    <source>
        <dbReference type="ARBA" id="ARBA00000085"/>
    </source>
</evidence>
<dbReference type="Gene3D" id="1.10.287.130">
    <property type="match status" value="1"/>
</dbReference>
<comment type="catalytic activity">
    <reaction evidence="1">
        <text>ATP + protein L-histidine = ADP + protein N-phospho-L-histidine.</text>
        <dbReference type="EC" id="2.7.13.3"/>
    </reaction>
</comment>
<dbReference type="EC" id="2.7.13.3" evidence="2"/>
<dbReference type="InterPro" id="IPR050736">
    <property type="entry name" value="Sensor_HK_Regulatory"/>
</dbReference>
<evidence type="ECO:0000256" key="4">
    <source>
        <dbReference type="ARBA" id="ARBA00022679"/>
    </source>
</evidence>
<dbReference type="SUPFAM" id="SSF55781">
    <property type="entry name" value="GAF domain-like"/>
    <property type="match status" value="1"/>
</dbReference>
<proteinExistence type="predicted"/>
<evidence type="ECO:0000256" key="7">
    <source>
        <dbReference type="SAM" id="Phobius"/>
    </source>
</evidence>
<keyword evidence="4" id="KW-0808">Transferase</keyword>
<evidence type="ECO:0000313" key="9">
    <source>
        <dbReference type="EMBL" id="OGY84759.1"/>
    </source>
</evidence>
<dbReference type="EMBL" id="MHKD01000011">
    <property type="protein sequence ID" value="OGY84759.1"/>
    <property type="molecule type" value="Genomic_DNA"/>
</dbReference>
<comment type="caution">
    <text evidence="9">The sequence shown here is derived from an EMBL/GenBank/DDBJ whole genome shotgun (WGS) entry which is preliminary data.</text>
</comment>
<dbReference type="Pfam" id="PF00512">
    <property type="entry name" value="HisKA"/>
    <property type="match status" value="1"/>
</dbReference>
<keyword evidence="5" id="KW-0418">Kinase</keyword>
<feature type="transmembrane region" description="Helical" evidence="7">
    <location>
        <begin position="132"/>
        <end position="151"/>
    </location>
</feature>
<evidence type="ECO:0000256" key="2">
    <source>
        <dbReference type="ARBA" id="ARBA00012438"/>
    </source>
</evidence>
<keyword evidence="7" id="KW-0472">Membrane</keyword>
<evidence type="ECO:0000256" key="6">
    <source>
        <dbReference type="ARBA" id="ARBA00023012"/>
    </source>
</evidence>
<dbReference type="PANTHER" id="PTHR43711">
    <property type="entry name" value="TWO-COMPONENT HISTIDINE KINASE"/>
    <property type="match status" value="1"/>
</dbReference>
<feature type="transmembrane region" description="Helical" evidence="7">
    <location>
        <begin position="6"/>
        <end position="25"/>
    </location>
</feature>
<sequence>MNLLLSAIIYLAAFLALIIGILAILKNRSFLNISFTIFAWLTAYWIVTNILITLQPYTFWVRNCYAAGALLAPSALVWILVLINDRKNKYKILLIYLSGAIFFILGYTDFIIKNAEKTFIGGFEGTFGKGFNIFSFYSIFLIFWILGKLYLTYKKSSGILKLQLKYVMYGMYGFGITTGTLNFLLPLFGIETFIPLDSPSSVFFIAASGYAMIRYRLFDIRIFLRKIFVVGGALVFTVIISLFIIYGNLAYGKIVPESIMGPVALIAGIVLFQYLRKWFLKLANRYFFTSLYDPQEITERVGRDLAQTLELNQIITTIVKTMKQALGTERYTFVLCKEKDQQTHGYCTVKKTAGMKHQDITELLKNDSLYQFLTEYKDILVREEIEDLTQKTAKKYVAPLLICKKELTQLKIAVLVPIISHKKIIALIFFGDKLSHDAFTLEDLRLLRNIANQASIAMVNAQLYEETKKFNALLQIEVTKATQNLTKTNTHLKKLLKIRSEFLDIASHQLRTPVSVINGTLSMLRDGDLDRLPKEKHKEFIENAYTKGKKLDFIINDILAASEMDAENFGFVLQDVIDPVEFLEKVVKEFLLEAEKKQLKLIFEQPSKSIPKILTNIKYLEQAVGNLISNALRYTAKGKIQVSVKTESSKNQTVIISVEDTGIGIPKADLPKLFDKFMRAKNAIDMYTDGSGLGLFIVKQIMENHPGGKVSVESVENKGSIFSIQLPAAKTKVNGANAITKHPSSQS</sequence>
<dbReference type="InterPro" id="IPR029016">
    <property type="entry name" value="GAF-like_dom_sf"/>
</dbReference>
<dbReference type="GO" id="GO:0000155">
    <property type="term" value="F:phosphorelay sensor kinase activity"/>
    <property type="evidence" value="ECO:0007669"/>
    <property type="project" value="InterPro"/>
</dbReference>
<dbReference type="Gene3D" id="3.30.450.40">
    <property type="match status" value="1"/>
</dbReference>
<dbReference type="InterPro" id="IPR005467">
    <property type="entry name" value="His_kinase_dom"/>
</dbReference>
<dbReference type="PANTHER" id="PTHR43711:SF1">
    <property type="entry name" value="HISTIDINE KINASE 1"/>
    <property type="match status" value="1"/>
</dbReference>
<dbReference type="PROSITE" id="PS50109">
    <property type="entry name" value="HIS_KIN"/>
    <property type="match status" value="1"/>
</dbReference>
<keyword evidence="7" id="KW-0812">Transmembrane</keyword>
<dbReference type="SMART" id="SM00388">
    <property type="entry name" value="HisKA"/>
    <property type="match status" value="1"/>
</dbReference>
<name>A0A1G2B820_9BACT</name>
<dbReference type="SMART" id="SM00065">
    <property type="entry name" value="GAF"/>
    <property type="match status" value="1"/>
</dbReference>
<dbReference type="Pfam" id="PF02518">
    <property type="entry name" value="HATPase_c"/>
    <property type="match status" value="1"/>
</dbReference>
<dbReference type="Pfam" id="PF01590">
    <property type="entry name" value="GAF"/>
    <property type="match status" value="1"/>
</dbReference>
<feature type="transmembrane region" description="Helical" evidence="7">
    <location>
        <begin position="37"/>
        <end position="54"/>
    </location>
</feature>
<dbReference type="Proteomes" id="UP000176952">
    <property type="component" value="Unassembled WGS sequence"/>
</dbReference>
<dbReference type="PRINTS" id="PR00344">
    <property type="entry name" value="BCTRLSENSOR"/>
</dbReference>
<accession>A0A1G2B820</accession>
<feature type="transmembrane region" description="Helical" evidence="7">
    <location>
        <begin position="171"/>
        <end position="190"/>
    </location>
</feature>
<dbReference type="InterPro" id="IPR003594">
    <property type="entry name" value="HATPase_dom"/>
</dbReference>
<dbReference type="InterPro" id="IPR003661">
    <property type="entry name" value="HisK_dim/P_dom"/>
</dbReference>
<keyword evidence="7" id="KW-1133">Transmembrane helix</keyword>
<dbReference type="FunFam" id="3.30.565.10:FF:000006">
    <property type="entry name" value="Sensor histidine kinase WalK"/>
    <property type="match status" value="1"/>
</dbReference>
<dbReference type="SUPFAM" id="SSF55874">
    <property type="entry name" value="ATPase domain of HSP90 chaperone/DNA topoisomerase II/histidine kinase"/>
    <property type="match status" value="1"/>
</dbReference>
<protein>
    <recommendedName>
        <fullName evidence="2">histidine kinase</fullName>
        <ecNumber evidence="2">2.7.13.3</ecNumber>
    </recommendedName>
</protein>
<keyword evidence="3" id="KW-0597">Phosphoprotein</keyword>
<reference evidence="9 10" key="1">
    <citation type="journal article" date="2016" name="Nat. Commun.">
        <title>Thousands of microbial genomes shed light on interconnected biogeochemical processes in an aquifer system.</title>
        <authorList>
            <person name="Anantharaman K."/>
            <person name="Brown C.T."/>
            <person name="Hug L.A."/>
            <person name="Sharon I."/>
            <person name="Castelle C.J."/>
            <person name="Probst A.J."/>
            <person name="Thomas B.C."/>
            <person name="Singh A."/>
            <person name="Wilkins M.J."/>
            <person name="Karaoz U."/>
            <person name="Brodie E.L."/>
            <person name="Williams K.H."/>
            <person name="Hubbard S.S."/>
            <person name="Banfield J.F."/>
        </authorList>
    </citation>
    <scope>NUCLEOTIDE SEQUENCE [LARGE SCALE GENOMIC DNA]</scope>
</reference>
<evidence type="ECO:0000313" key="10">
    <source>
        <dbReference type="Proteomes" id="UP000176952"/>
    </source>
</evidence>
<dbReference type="SUPFAM" id="SSF47384">
    <property type="entry name" value="Homodimeric domain of signal transducing histidine kinase"/>
    <property type="match status" value="1"/>
</dbReference>
<dbReference type="Gene3D" id="3.30.565.10">
    <property type="entry name" value="Histidine kinase-like ATPase, C-terminal domain"/>
    <property type="match status" value="1"/>
</dbReference>
<feature type="transmembrane region" description="Helical" evidence="7">
    <location>
        <begin position="196"/>
        <end position="215"/>
    </location>
</feature>
<dbReference type="AlphaFoldDB" id="A0A1G2B820"/>
<evidence type="ECO:0000259" key="8">
    <source>
        <dbReference type="PROSITE" id="PS50109"/>
    </source>
</evidence>
<dbReference type="CDD" id="cd00082">
    <property type="entry name" value="HisKA"/>
    <property type="match status" value="1"/>
</dbReference>